<dbReference type="EMBL" id="HG741892">
    <property type="protein sequence ID" value="CDP21210.1"/>
    <property type="molecule type" value="Genomic_DNA"/>
</dbReference>
<organism evidence="1 2">
    <name type="scientific">Coffea canephora</name>
    <name type="common">Robusta coffee</name>
    <dbReference type="NCBI Taxonomy" id="49390"/>
    <lineage>
        <taxon>Eukaryota</taxon>
        <taxon>Viridiplantae</taxon>
        <taxon>Streptophyta</taxon>
        <taxon>Embryophyta</taxon>
        <taxon>Tracheophyta</taxon>
        <taxon>Spermatophyta</taxon>
        <taxon>Magnoliopsida</taxon>
        <taxon>eudicotyledons</taxon>
        <taxon>Gunneridae</taxon>
        <taxon>Pentapetalae</taxon>
        <taxon>asterids</taxon>
        <taxon>lamiids</taxon>
        <taxon>Gentianales</taxon>
        <taxon>Rubiaceae</taxon>
        <taxon>Ixoroideae</taxon>
        <taxon>Gardenieae complex</taxon>
        <taxon>Bertiereae - Coffeeae clade</taxon>
        <taxon>Coffeeae</taxon>
        <taxon>Coffea</taxon>
    </lineage>
</organism>
<evidence type="ECO:0000313" key="1">
    <source>
        <dbReference type="EMBL" id="CDP21210.1"/>
    </source>
</evidence>
<dbReference type="Gramene" id="CDP21210">
    <property type="protein sequence ID" value="CDP21210"/>
    <property type="gene ID" value="GSCOC_T00006569001"/>
</dbReference>
<sequence>MAASCERWIDGLQFSSLFWPPPKDAE</sequence>
<dbReference type="Proteomes" id="UP000295252">
    <property type="component" value="Chromosome VI"/>
</dbReference>
<proteinExistence type="predicted"/>
<reference evidence="2" key="1">
    <citation type="journal article" date="2014" name="Science">
        <title>The coffee genome provides insight into the convergent evolution of caffeine biosynthesis.</title>
        <authorList>
            <person name="Denoeud F."/>
            <person name="Carretero-Paulet L."/>
            <person name="Dereeper A."/>
            <person name="Droc G."/>
            <person name="Guyot R."/>
            <person name="Pietrella M."/>
            <person name="Zheng C."/>
            <person name="Alberti A."/>
            <person name="Anthony F."/>
            <person name="Aprea G."/>
            <person name="Aury J.M."/>
            <person name="Bento P."/>
            <person name="Bernard M."/>
            <person name="Bocs S."/>
            <person name="Campa C."/>
            <person name="Cenci A."/>
            <person name="Combes M.C."/>
            <person name="Crouzillat D."/>
            <person name="Da Silva C."/>
            <person name="Daddiego L."/>
            <person name="De Bellis F."/>
            <person name="Dussert S."/>
            <person name="Garsmeur O."/>
            <person name="Gayraud T."/>
            <person name="Guignon V."/>
            <person name="Jahn K."/>
            <person name="Jamilloux V."/>
            <person name="Joet T."/>
            <person name="Labadie K."/>
            <person name="Lan T."/>
            <person name="Leclercq J."/>
            <person name="Lepelley M."/>
            <person name="Leroy T."/>
            <person name="Li L.T."/>
            <person name="Librado P."/>
            <person name="Lopez L."/>
            <person name="Munoz A."/>
            <person name="Noel B."/>
            <person name="Pallavicini A."/>
            <person name="Perrotta G."/>
            <person name="Poncet V."/>
            <person name="Pot D."/>
            <person name="Priyono X."/>
            <person name="Rigoreau M."/>
            <person name="Rouard M."/>
            <person name="Rozas J."/>
            <person name="Tranchant-Dubreuil C."/>
            <person name="VanBuren R."/>
            <person name="Zhang Q."/>
            <person name="Andrade A.C."/>
            <person name="Argout X."/>
            <person name="Bertrand B."/>
            <person name="de Kochko A."/>
            <person name="Graziosi G."/>
            <person name="Henry R.J."/>
            <person name="Jayarama X."/>
            <person name="Ming R."/>
            <person name="Nagai C."/>
            <person name="Rounsley S."/>
            <person name="Sankoff D."/>
            <person name="Giuliano G."/>
            <person name="Albert V.A."/>
            <person name="Wincker P."/>
            <person name="Lashermes P."/>
        </authorList>
    </citation>
    <scope>NUCLEOTIDE SEQUENCE [LARGE SCALE GENOMIC DNA]</scope>
    <source>
        <strain evidence="2">cv. DH200-94</strain>
    </source>
</reference>
<dbReference type="AlphaFoldDB" id="A0A068VKA8"/>
<keyword evidence="2" id="KW-1185">Reference proteome</keyword>
<protein>
    <submittedName>
        <fullName evidence="1">Uncharacterized protein</fullName>
    </submittedName>
</protein>
<name>A0A068VKA8_COFCA</name>
<accession>A0A068VKA8</accession>
<dbReference type="PhylomeDB" id="A0A068VKA8"/>
<evidence type="ECO:0000313" key="2">
    <source>
        <dbReference type="Proteomes" id="UP000295252"/>
    </source>
</evidence>
<gene>
    <name evidence="1" type="ORF">GSCOC_T00006569001</name>
</gene>
<dbReference type="InParanoid" id="A0A068VKA8"/>